<dbReference type="Pfam" id="PF16398">
    <property type="entry name" value="DUF5007"/>
    <property type="match status" value="1"/>
</dbReference>
<dbReference type="Proteomes" id="UP000291819">
    <property type="component" value="Unassembled WGS sequence"/>
</dbReference>
<dbReference type="InterPro" id="IPR032173">
    <property type="entry name" value="DUF5007"/>
</dbReference>
<dbReference type="AlphaFoldDB" id="A0A4Q9HGA3"/>
<feature type="chain" id="PRO_5020592397" evidence="1">
    <location>
        <begin position="23"/>
        <end position="347"/>
    </location>
</feature>
<keyword evidence="1" id="KW-0732">Signal</keyword>
<comment type="caution">
    <text evidence="2">The sequence shown here is derived from an EMBL/GenBank/DDBJ whole genome shotgun (WGS) entry which is preliminary data.</text>
</comment>
<keyword evidence="3" id="KW-1185">Reference proteome</keyword>
<name>A0A4Q9HGA3_9SPHI</name>
<feature type="signal peptide" evidence="1">
    <location>
        <begin position="1"/>
        <end position="22"/>
    </location>
</feature>
<reference evidence="2 3" key="1">
    <citation type="submission" date="2019-02" db="EMBL/GenBank/DDBJ databases">
        <title>Pedobacter kyonggii whole genome sequence analysis.</title>
        <authorList>
            <person name="Dahal R.H."/>
        </authorList>
    </citation>
    <scope>NUCLEOTIDE SEQUENCE [LARGE SCALE GENOMIC DNA]</scope>
    <source>
        <strain evidence="2 3">K-4-11-1</strain>
    </source>
</reference>
<accession>A0A4Q9HGA3</accession>
<sequence length="347" mass="39552">MKFRTICIYLAFAAVIISTATGCKKWLDIPADVDYFSEKVDYTTKTFSPVLGRTTVITNIFNYDNSSLPLTFQLLNVRKADGTPADNLTKVQPVWVWSTAYDGKETSLQQILDKRKKEDHPLWELRKSGDLILWQSATNASVPAYQGSTNPGGYLFDVKVSNSGGEKTIKDLLLNPLREMPYEPTNMDVISSLPKDSILPSELSGMIGQNTRKALSNENKDVYIYFKRTGNGNSLTFKFLDKNKNPMNVNDFKGTKWAELIHGFNMQKTGDYVRYDVAYPIPLVKLPTKYTNGDGSRAMVEFSYSRIGFNGIRETGKLKFNFSIFREGDWEIDFHFRNDTPRFQDEY</sequence>
<evidence type="ECO:0000313" key="2">
    <source>
        <dbReference type="EMBL" id="TBO44000.1"/>
    </source>
</evidence>
<dbReference type="OrthoDB" id="737630at2"/>
<evidence type="ECO:0000313" key="3">
    <source>
        <dbReference type="Proteomes" id="UP000291819"/>
    </source>
</evidence>
<dbReference type="RefSeq" id="WP_131028859.1">
    <property type="nucleotide sequence ID" value="NZ_SIXF01000003.1"/>
</dbReference>
<organism evidence="2 3">
    <name type="scientific">Pedobacter kyonggii</name>
    <dbReference type="NCBI Taxonomy" id="1926871"/>
    <lineage>
        <taxon>Bacteria</taxon>
        <taxon>Pseudomonadati</taxon>
        <taxon>Bacteroidota</taxon>
        <taxon>Sphingobacteriia</taxon>
        <taxon>Sphingobacteriales</taxon>
        <taxon>Sphingobacteriaceae</taxon>
        <taxon>Pedobacter</taxon>
    </lineage>
</organism>
<dbReference type="PROSITE" id="PS51257">
    <property type="entry name" value="PROKAR_LIPOPROTEIN"/>
    <property type="match status" value="1"/>
</dbReference>
<evidence type="ECO:0000256" key="1">
    <source>
        <dbReference type="SAM" id="SignalP"/>
    </source>
</evidence>
<proteinExistence type="predicted"/>
<gene>
    <name evidence="2" type="ORF">EYS08_05235</name>
</gene>
<dbReference type="EMBL" id="SIXF01000003">
    <property type="protein sequence ID" value="TBO44000.1"/>
    <property type="molecule type" value="Genomic_DNA"/>
</dbReference>
<protein>
    <submittedName>
        <fullName evidence="2">DUF5007 domain-containing protein</fullName>
    </submittedName>
</protein>